<gene>
    <name evidence="1" type="ORF">W59_01384</name>
</gene>
<accession>I0WZG5</accession>
<comment type="caution">
    <text evidence="1">The sequence shown here is derived from an EMBL/GenBank/DDBJ whole genome shotgun (WGS) entry which is preliminary data.</text>
</comment>
<evidence type="ECO:0000313" key="1">
    <source>
        <dbReference type="EMBL" id="EID81781.1"/>
    </source>
</evidence>
<reference evidence="1 2" key="1">
    <citation type="journal article" date="2012" name="J. Bacteriol.">
        <title>Draft genome sequence of the nitrophenol-degrading actinomycete Rhodococcus imtechensis RKJ300.</title>
        <authorList>
            <person name="Vikram S."/>
            <person name="Kumar S."/>
            <person name="Subramanian S."/>
            <person name="Raghava G.P."/>
        </authorList>
    </citation>
    <scope>NUCLEOTIDE SEQUENCE [LARGE SCALE GENOMIC DNA]</scope>
    <source>
        <strain evidence="1 2">RKJ300</strain>
    </source>
</reference>
<dbReference type="Proteomes" id="UP000006447">
    <property type="component" value="Unassembled WGS sequence"/>
</dbReference>
<dbReference type="PATRIC" id="fig|1165867.3.peg.276"/>
<organism evidence="1 2">
    <name type="scientific">Rhodococcus opacus RKJ300 = JCM 13270</name>
    <dbReference type="NCBI Taxonomy" id="1165867"/>
    <lineage>
        <taxon>Bacteria</taxon>
        <taxon>Bacillati</taxon>
        <taxon>Actinomycetota</taxon>
        <taxon>Actinomycetes</taxon>
        <taxon>Mycobacteriales</taxon>
        <taxon>Nocardiaceae</taxon>
        <taxon>Rhodococcus</taxon>
    </lineage>
</organism>
<evidence type="ECO:0000313" key="2">
    <source>
        <dbReference type="Proteomes" id="UP000006447"/>
    </source>
</evidence>
<proteinExistence type="predicted"/>
<name>I0WZG5_RHOOP</name>
<protein>
    <submittedName>
        <fullName evidence="1">Transposase</fullName>
    </submittedName>
</protein>
<sequence length="33" mass="3780">MLHRHLIALAARTPLLPGIEDRAFLDIDFPFYG</sequence>
<dbReference type="EMBL" id="AJJH01000010">
    <property type="protein sequence ID" value="EID81781.1"/>
    <property type="molecule type" value="Genomic_DNA"/>
</dbReference>
<dbReference type="AlphaFoldDB" id="I0WZG5"/>